<dbReference type="OrthoDB" id="1907273at2"/>
<accession>A0A6A8SK95</accession>
<reference evidence="1 2" key="1">
    <citation type="journal article" date="2019" name="Nat. Med.">
        <title>A library of human gut bacterial isolates paired with longitudinal multiomics data enables mechanistic microbiome research.</title>
        <authorList>
            <person name="Poyet M."/>
            <person name="Groussin M."/>
            <person name="Gibbons S.M."/>
            <person name="Avila-Pacheco J."/>
            <person name="Jiang X."/>
            <person name="Kearney S.M."/>
            <person name="Perrotta A.R."/>
            <person name="Berdy B."/>
            <person name="Zhao S."/>
            <person name="Lieberman T.D."/>
            <person name="Swanson P.K."/>
            <person name="Smith M."/>
            <person name="Roesemann S."/>
            <person name="Alexander J.E."/>
            <person name="Rich S.A."/>
            <person name="Livny J."/>
            <person name="Vlamakis H."/>
            <person name="Clish C."/>
            <person name="Bullock K."/>
            <person name="Deik A."/>
            <person name="Scott J."/>
            <person name="Pierce K.A."/>
            <person name="Xavier R.J."/>
            <person name="Alm E.J."/>
        </authorList>
    </citation>
    <scope>NUCLEOTIDE SEQUENCE [LARGE SCALE GENOMIC DNA]</scope>
    <source>
        <strain evidence="1 2">BIOML-A198</strain>
    </source>
</reference>
<organism evidence="1 2">
    <name type="scientific">Turicibacter sanguinis</name>
    <dbReference type="NCBI Taxonomy" id="154288"/>
    <lineage>
        <taxon>Bacteria</taxon>
        <taxon>Bacillati</taxon>
        <taxon>Bacillota</taxon>
        <taxon>Erysipelotrichia</taxon>
        <taxon>Erysipelotrichales</taxon>
        <taxon>Turicibacteraceae</taxon>
        <taxon>Turicibacter</taxon>
    </lineage>
</organism>
<dbReference type="AlphaFoldDB" id="A0A6A8SK95"/>
<protein>
    <submittedName>
        <fullName evidence="1">Uncharacterized protein</fullName>
    </submittedName>
</protein>
<proteinExistence type="predicted"/>
<evidence type="ECO:0000313" key="1">
    <source>
        <dbReference type="EMBL" id="MTK19923.1"/>
    </source>
</evidence>
<name>A0A6A8SK95_9FIRM</name>
<sequence>MGENMMKDDNLKVVLPNHLRGRSLDTKVIPMLCHLKTTLNHLVELKGDASLLKQWEKRSYRAYCLGEIQDLIVESYPEEWPEIVKEHILSKDVNDLGASCIDIYLVAYVTETFGVGKDVFIDYVKSAGISTKDNTASAIWKVGKADGIYLGLLNGDGSIRDINFFRQWTKTEFVL</sequence>
<dbReference type="EMBL" id="WMQE01000001">
    <property type="protein sequence ID" value="MTK19923.1"/>
    <property type="molecule type" value="Genomic_DNA"/>
</dbReference>
<comment type="caution">
    <text evidence="1">The sequence shown here is derived from an EMBL/GenBank/DDBJ whole genome shotgun (WGS) entry which is preliminary data.</text>
</comment>
<gene>
    <name evidence="1" type="ORF">GMA92_00530</name>
</gene>
<evidence type="ECO:0000313" key="2">
    <source>
        <dbReference type="Proteomes" id="UP000487649"/>
    </source>
</evidence>
<dbReference type="Proteomes" id="UP000487649">
    <property type="component" value="Unassembled WGS sequence"/>
</dbReference>